<comment type="caution">
    <text evidence="10">The sequence shown here is derived from an EMBL/GenBank/DDBJ whole genome shotgun (WGS) entry which is preliminary data.</text>
</comment>
<dbReference type="InterPro" id="IPR008139">
    <property type="entry name" value="SaposinB_dom"/>
</dbReference>
<name>A0AAV7LW05_PLEWA</name>
<feature type="domain" description="Saposin A-type" evidence="9">
    <location>
        <begin position="126"/>
        <end position="166"/>
    </location>
</feature>
<keyword evidence="2" id="KW-0964">Secreted</keyword>
<evidence type="ECO:0000256" key="7">
    <source>
        <dbReference type="SAM" id="MobiDB-lite"/>
    </source>
</evidence>
<dbReference type="Pfam" id="PF02199">
    <property type="entry name" value="SapA"/>
    <property type="match status" value="2"/>
</dbReference>
<dbReference type="PANTHER" id="PTHR15541:SF2">
    <property type="entry name" value="GRANULYSIN"/>
    <property type="match status" value="1"/>
</dbReference>
<sequence>MAVTLFLDPSTSPCGPGVIIPHILAKKAAGPQSALPPGAIGPASSRARGWPTSLHRPLVVGLFASRYHLRDAATGRSNPSVRARGSHYSRTQAHALEAAAGASDYDESHGRPAEHRLTVSDVEQVHLEISELCLQGPEYWCQSEQTASLCMKEDYCMELLRNAPAEALIGSGAGETAGSLKNPFGENKEWRRKDRFKKLRGGWGLKCKACKFVFKFLKNNVADDQSDGEIRSALDRVCQSVTFLLRFPCKWVIRKFKDAIIDAFEGHLDPATFCANVKMCSKQEETDMELSHLGDPKLCLQDSEYWCQSGETASLCMKEDYCMELWQNAPAELEASSHGGPEDATEEGKRKKNKKNKKGKQDKKGKKGKKNKRKEKTAVKCSGCTQIVTNLKNYVGGKLDDDTIKGAVDSMCDKVDDSIMKICTTIKEKNKDDLVAAVKNGGSPKDVCTQIQLCEGQELEESDGKAMGWGASCTSKVL</sequence>
<evidence type="ECO:0000256" key="2">
    <source>
        <dbReference type="ARBA" id="ARBA00022525"/>
    </source>
</evidence>
<dbReference type="InterPro" id="IPR008138">
    <property type="entry name" value="SapB_2"/>
</dbReference>
<dbReference type="PROSITE" id="PS50015">
    <property type="entry name" value="SAP_B"/>
    <property type="match status" value="2"/>
</dbReference>
<dbReference type="PANTHER" id="PTHR15541">
    <property type="entry name" value="GRANULYSIN RELATED"/>
    <property type="match status" value="1"/>
</dbReference>
<dbReference type="GO" id="GO:0005576">
    <property type="term" value="C:extracellular region"/>
    <property type="evidence" value="ECO:0007669"/>
    <property type="project" value="UniProtKB-SubCell"/>
</dbReference>
<feature type="domain" description="Saposin B-type" evidence="8">
    <location>
        <begin position="377"/>
        <end position="458"/>
    </location>
</feature>
<dbReference type="Pfam" id="PF03489">
    <property type="entry name" value="SapB_2"/>
    <property type="match status" value="1"/>
</dbReference>
<keyword evidence="11" id="KW-1185">Reference proteome</keyword>
<dbReference type="InterPro" id="IPR003119">
    <property type="entry name" value="SAP_A"/>
</dbReference>
<dbReference type="AlphaFoldDB" id="A0AAV7LW05"/>
<dbReference type="SUPFAM" id="SSF47862">
    <property type="entry name" value="Saposin"/>
    <property type="match status" value="2"/>
</dbReference>
<gene>
    <name evidence="10" type="ORF">NDU88_004905</name>
</gene>
<keyword evidence="6" id="KW-0325">Glycoprotein</keyword>
<dbReference type="Gene3D" id="1.10.225.10">
    <property type="entry name" value="Saposin-like"/>
    <property type="match status" value="2"/>
</dbReference>
<dbReference type="InterPro" id="IPR038847">
    <property type="entry name" value="Granulysin-like"/>
</dbReference>
<dbReference type="SMART" id="SM00741">
    <property type="entry name" value="SapB"/>
    <property type="match status" value="2"/>
</dbReference>
<evidence type="ECO:0000256" key="6">
    <source>
        <dbReference type="ARBA" id="ARBA00023180"/>
    </source>
</evidence>
<reference evidence="10" key="1">
    <citation type="journal article" date="2022" name="bioRxiv">
        <title>Sequencing and chromosome-scale assembly of the giantPleurodeles waltlgenome.</title>
        <authorList>
            <person name="Brown T."/>
            <person name="Elewa A."/>
            <person name="Iarovenko S."/>
            <person name="Subramanian E."/>
            <person name="Araus A.J."/>
            <person name="Petzold A."/>
            <person name="Susuki M."/>
            <person name="Suzuki K.-i.T."/>
            <person name="Hayashi T."/>
            <person name="Toyoda A."/>
            <person name="Oliveira C."/>
            <person name="Osipova E."/>
            <person name="Leigh N.D."/>
            <person name="Simon A."/>
            <person name="Yun M.H."/>
        </authorList>
    </citation>
    <scope>NUCLEOTIDE SEQUENCE</scope>
    <source>
        <strain evidence="10">20211129_DDA</strain>
        <tissue evidence="10">Liver</tissue>
    </source>
</reference>
<evidence type="ECO:0000256" key="3">
    <source>
        <dbReference type="ARBA" id="ARBA00022729"/>
    </source>
</evidence>
<dbReference type="EMBL" id="JANPWB010000015">
    <property type="protein sequence ID" value="KAJ1091790.1"/>
    <property type="molecule type" value="Genomic_DNA"/>
</dbReference>
<evidence type="ECO:0000256" key="4">
    <source>
        <dbReference type="ARBA" id="ARBA00022737"/>
    </source>
</evidence>
<feature type="region of interest" description="Disordered" evidence="7">
    <location>
        <begin position="333"/>
        <end position="377"/>
    </location>
</feature>
<organism evidence="10 11">
    <name type="scientific">Pleurodeles waltl</name>
    <name type="common">Iberian ribbed newt</name>
    <dbReference type="NCBI Taxonomy" id="8319"/>
    <lineage>
        <taxon>Eukaryota</taxon>
        <taxon>Metazoa</taxon>
        <taxon>Chordata</taxon>
        <taxon>Craniata</taxon>
        <taxon>Vertebrata</taxon>
        <taxon>Euteleostomi</taxon>
        <taxon>Amphibia</taxon>
        <taxon>Batrachia</taxon>
        <taxon>Caudata</taxon>
        <taxon>Salamandroidea</taxon>
        <taxon>Salamandridae</taxon>
        <taxon>Pleurodelinae</taxon>
        <taxon>Pleurodeles</taxon>
    </lineage>
</organism>
<dbReference type="PROSITE" id="PS51110">
    <property type="entry name" value="SAP_A"/>
    <property type="match status" value="2"/>
</dbReference>
<dbReference type="GO" id="GO:0005737">
    <property type="term" value="C:cytoplasm"/>
    <property type="evidence" value="ECO:0007669"/>
    <property type="project" value="UniProtKB-ARBA"/>
</dbReference>
<feature type="compositionally biased region" description="Basic residues" evidence="7">
    <location>
        <begin position="350"/>
        <end position="375"/>
    </location>
</feature>
<protein>
    <recommendedName>
        <fullName evidence="12">Saposin B-type domain-containing protein</fullName>
    </recommendedName>
</protein>
<comment type="subcellular location">
    <subcellularLocation>
        <location evidence="1">Secreted</location>
    </subcellularLocation>
</comment>
<proteinExistence type="predicted"/>
<evidence type="ECO:0000313" key="11">
    <source>
        <dbReference type="Proteomes" id="UP001066276"/>
    </source>
</evidence>
<feature type="domain" description="Saposin B-type" evidence="8">
    <location>
        <begin position="203"/>
        <end position="284"/>
    </location>
</feature>
<dbReference type="SMART" id="SM00162">
    <property type="entry name" value="SAPA"/>
    <property type="match status" value="2"/>
</dbReference>
<dbReference type="GO" id="GO:0006629">
    <property type="term" value="P:lipid metabolic process"/>
    <property type="evidence" value="ECO:0007669"/>
    <property type="project" value="InterPro"/>
</dbReference>
<keyword evidence="4" id="KW-0677">Repeat</keyword>
<dbReference type="Proteomes" id="UP001066276">
    <property type="component" value="Chromosome 11"/>
</dbReference>
<evidence type="ECO:0000259" key="9">
    <source>
        <dbReference type="PROSITE" id="PS51110"/>
    </source>
</evidence>
<evidence type="ECO:0000256" key="1">
    <source>
        <dbReference type="ARBA" id="ARBA00004613"/>
    </source>
</evidence>
<dbReference type="GO" id="GO:0042742">
    <property type="term" value="P:defense response to bacterium"/>
    <property type="evidence" value="ECO:0007669"/>
    <property type="project" value="InterPro"/>
</dbReference>
<keyword evidence="5" id="KW-1015">Disulfide bond</keyword>
<dbReference type="InterPro" id="IPR007856">
    <property type="entry name" value="SapB_1"/>
</dbReference>
<keyword evidence="3" id="KW-0732">Signal</keyword>
<evidence type="ECO:0000313" key="10">
    <source>
        <dbReference type="EMBL" id="KAJ1091790.1"/>
    </source>
</evidence>
<accession>A0AAV7LW05</accession>
<dbReference type="Pfam" id="PF05184">
    <property type="entry name" value="SapB_1"/>
    <property type="match status" value="1"/>
</dbReference>
<evidence type="ECO:0008006" key="12">
    <source>
        <dbReference type="Google" id="ProtNLM"/>
    </source>
</evidence>
<evidence type="ECO:0000259" key="8">
    <source>
        <dbReference type="PROSITE" id="PS50015"/>
    </source>
</evidence>
<dbReference type="InterPro" id="IPR011001">
    <property type="entry name" value="Saposin-like"/>
</dbReference>
<feature type="domain" description="Saposin A-type" evidence="9">
    <location>
        <begin position="292"/>
        <end position="332"/>
    </location>
</feature>
<evidence type="ECO:0000256" key="5">
    <source>
        <dbReference type="ARBA" id="ARBA00023157"/>
    </source>
</evidence>